<protein>
    <submittedName>
        <fullName evidence="1">Uncharacterized protein</fullName>
    </submittedName>
</protein>
<organism evidence="1 2">
    <name type="scientific">Onchocerca volvulus</name>
    <dbReference type="NCBI Taxonomy" id="6282"/>
    <lineage>
        <taxon>Eukaryota</taxon>
        <taxon>Metazoa</taxon>
        <taxon>Ecdysozoa</taxon>
        <taxon>Nematoda</taxon>
        <taxon>Chromadorea</taxon>
        <taxon>Rhabditida</taxon>
        <taxon>Spirurina</taxon>
        <taxon>Spiruromorpha</taxon>
        <taxon>Filarioidea</taxon>
        <taxon>Onchocercidae</taxon>
        <taxon>Onchocerca</taxon>
    </lineage>
</organism>
<reference evidence="2" key="1">
    <citation type="submission" date="2013-10" db="EMBL/GenBank/DDBJ databases">
        <title>Genome sequencing of Onchocerca volvulus.</title>
        <authorList>
            <person name="Cotton J."/>
            <person name="Tsai J."/>
            <person name="Stanley E."/>
            <person name="Tracey A."/>
            <person name="Holroyd N."/>
            <person name="Lustigman S."/>
            <person name="Berriman M."/>
        </authorList>
    </citation>
    <scope>NUCLEOTIDE SEQUENCE</scope>
</reference>
<proteinExistence type="predicted"/>
<name>A0A8R1XK53_ONCVO</name>
<reference evidence="1" key="2">
    <citation type="submission" date="2022-06" db="UniProtKB">
        <authorList>
            <consortium name="EnsemblMetazoa"/>
        </authorList>
    </citation>
    <scope>IDENTIFICATION</scope>
</reference>
<dbReference type="Proteomes" id="UP000024404">
    <property type="component" value="Unassembled WGS sequence"/>
</dbReference>
<accession>A0A8R1XK53</accession>
<dbReference type="AlphaFoldDB" id="A0A8R1XK53"/>
<dbReference type="EnsemblMetazoa" id="OVOC10449.1">
    <property type="protein sequence ID" value="OVOC10449.1"/>
    <property type="gene ID" value="WBGene00247258"/>
</dbReference>
<evidence type="ECO:0000313" key="1">
    <source>
        <dbReference type="EnsemblMetazoa" id="OVOC10449.1"/>
    </source>
</evidence>
<sequence length="93" mass="10545">MRQVATLFAGCSGSVICETIKQQITADATDVYSTSKIWVQREDRRKNMTTIHDIELRHHIESVSIGSQISGSSNATINFRDFFTTNDEECFVR</sequence>
<dbReference type="EMBL" id="CMVM020000340">
    <property type="status" value="NOT_ANNOTATED_CDS"/>
    <property type="molecule type" value="Genomic_DNA"/>
</dbReference>
<evidence type="ECO:0000313" key="2">
    <source>
        <dbReference type="Proteomes" id="UP000024404"/>
    </source>
</evidence>
<keyword evidence="2" id="KW-1185">Reference proteome</keyword>